<feature type="domain" description="HYR" evidence="3">
    <location>
        <begin position="429"/>
        <end position="519"/>
    </location>
</feature>
<dbReference type="InterPro" id="IPR006644">
    <property type="entry name" value="Cadg"/>
</dbReference>
<evidence type="ECO:0000259" key="3">
    <source>
        <dbReference type="PROSITE" id="PS50825"/>
    </source>
</evidence>
<name>A0A399D5R0_9BACT</name>
<dbReference type="InterPro" id="IPR026444">
    <property type="entry name" value="Secre_tail"/>
</dbReference>
<keyword evidence="5" id="KW-1185">Reference proteome</keyword>
<feature type="signal peptide" evidence="2">
    <location>
        <begin position="1"/>
        <end position="20"/>
    </location>
</feature>
<evidence type="ECO:0000313" key="5">
    <source>
        <dbReference type="Proteomes" id="UP000266441"/>
    </source>
</evidence>
<dbReference type="PANTHER" id="PTHR24273:SF32">
    <property type="entry name" value="HYALIN"/>
    <property type="match status" value="1"/>
</dbReference>
<keyword evidence="1" id="KW-0677">Repeat</keyword>
<feature type="chain" id="PRO_5017432103" evidence="2">
    <location>
        <begin position="21"/>
        <end position="964"/>
    </location>
</feature>
<dbReference type="PANTHER" id="PTHR24273">
    <property type="entry name" value="FI04643P-RELATED"/>
    <property type="match status" value="1"/>
</dbReference>
<protein>
    <submittedName>
        <fullName evidence="4">HYR domain-containing protein</fullName>
    </submittedName>
</protein>
<dbReference type="InterPro" id="IPR013783">
    <property type="entry name" value="Ig-like_fold"/>
</dbReference>
<accession>A0A399D5R0</accession>
<dbReference type="SMART" id="SM00736">
    <property type="entry name" value="CADG"/>
    <property type="match status" value="1"/>
</dbReference>
<dbReference type="InterPro" id="IPR003410">
    <property type="entry name" value="HYR_dom"/>
</dbReference>
<dbReference type="Gene3D" id="2.60.40.10">
    <property type="entry name" value="Immunoglobulins"/>
    <property type="match status" value="3"/>
</dbReference>
<dbReference type="Pfam" id="PF02494">
    <property type="entry name" value="HYR"/>
    <property type="match status" value="3"/>
</dbReference>
<reference evidence="4 5" key="1">
    <citation type="journal article" date="2015" name="Int. J. Syst. Evol. Microbiol.">
        <title>Mariniphaga sediminis sp. nov., isolated from coastal sediment.</title>
        <authorList>
            <person name="Wang F.Q."/>
            <person name="Shen Q.Y."/>
            <person name="Chen G.J."/>
            <person name="Du Z.J."/>
        </authorList>
    </citation>
    <scope>NUCLEOTIDE SEQUENCE [LARGE SCALE GENOMIC DNA]</scope>
    <source>
        <strain evidence="4 5">SY21</strain>
    </source>
</reference>
<dbReference type="GO" id="GO:0016020">
    <property type="term" value="C:membrane"/>
    <property type="evidence" value="ECO:0007669"/>
    <property type="project" value="InterPro"/>
</dbReference>
<feature type="domain" description="HYR" evidence="3">
    <location>
        <begin position="218"/>
        <end position="299"/>
    </location>
</feature>
<dbReference type="Pfam" id="PF18962">
    <property type="entry name" value="Por_Secre_tail"/>
    <property type="match status" value="1"/>
</dbReference>
<evidence type="ECO:0000256" key="1">
    <source>
        <dbReference type="ARBA" id="ARBA00022737"/>
    </source>
</evidence>
<feature type="domain" description="HYR" evidence="3">
    <location>
        <begin position="689"/>
        <end position="771"/>
    </location>
</feature>
<proteinExistence type="predicted"/>
<dbReference type="InterPro" id="IPR015919">
    <property type="entry name" value="Cadherin-like_sf"/>
</dbReference>
<dbReference type="RefSeq" id="WP_119349305.1">
    <property type="nucleotide sequence ID" value="NZ_QWET01000004.1"/>
</dbReference>
<gene>
    <name evidence="4" type="ORF">D1164_07355</name>
</gene>
<dbReference type="GO" id="GO:0005509">
    <property type="term" value="F:calcium ion binding"/>
    <property type="evidence" value="ECO:0007669"/>
    <property type="project" value="InterPro"/>
</dbReference>
<dbReference type="AlphaFoldDB" id="A0A399D5R0"/>
<dbReference type="PROSITE" id="PS50825">
    <property type="entry name" value="HYR"/>
    <property type="match status" value="3"/>
</dbReference>
<sequence length="964" mass="101517">MKKILLVFLTVQFLLYNAFGQNENSPGIYIPGIKTLKKSAVIPQVPDSNPKASTSGTIVLNFEGLNNMDPINEFYNGGTSGSGNTGTDYGISFTADALAIIDADNGGSGNFANEPSPSTIMFFVNSDPILNLPAGFTTGFSFYYCSAANGVVEIYDDLNGTGNLIGSYTFASNNGIGAGDPTGDFANWEPVGVPFNGVGKSVIFEGVANQCGFDDITFGSISPGQPTCPDIVADNDPGTCGAVVTYDAPAPGGAIVTQVDNSGLTSGDLFPVGETVQEYELDFGEGGKDTCSFTVTVNDVEPPVPTCPANVTTGNDPGEDGALVWYASTQNFTGPFAPENWDLATNGGNGYIDLSAAPTQITLWGSNDSGASSPDTEYKITIPTDGTMSFDWDYLTFDVDGPYYDPFGYSINGVFTQLTADNGSDTQNGSISIPLNQGDVFAFVVQTTDDGMGPGTSTMVSFSFDSNNIDVSDNCPGATIEADHENGSFFPFGETVVTLTATDASGNMATCSFTVTVVDIDPPVAVANPIEVVLDETGKYTLTPEDLEEMAQGSTDNYTASGDLKLSAYPKIFVCDNVGETMHVRLTVEDENGNTDWQWTTVTVLDTLPPVALCQDIEVYLDENGEASITPEDVAVSGEDGSYDACGIVSLELDKQTFGCADAGPNNVTITVTDPSGNTGTCTAVVTVKDTFPPVFEPVADIQLEVEAGVTETAINYPDIVVTDNCTLEPQLTEGLGPDGLFPLGTTTETWAASDPAGNMATVSFTVTVTAINSPPVLVNPIADQVVNASYVLKVPVRPELGEVFDDVDGDELTISAMLENGDPLPAWAEMVDDSLVFNPLIADTGCVSIIVKATDPDGAAAADTFQLCVDGYPVSSPAVDAAALNVTLYPNPTRDRVTIEVQNSISGPAEVSVFTMDGKLVLQRNYTDNRRISFNMKEQVSGMYFVKLNIQGKDIVKKLVLNK</sequence>
<dbReference type="OrthoDB" id="9805017at2"/>
<dbReference type="EMBL" id="QWET01000004">
    <property type="protein sequence ID" value="RIH66071.1"/>
    <property type="molecule type" value="Genomic_DNA"/>
</dbReference>
<keyword evidence="2" id="KW-0732">Signal</keyword>
<evidence type="ECO:0000313" key="4">
    <source>
        <dbReference type="EMBL" id="RIH66071.1"/>
    </source>
</evidence>
<evidence type="ECO:0000256" key="2">
    <source>
        <dbReference type="SAM" id="SignalP"/>
    </source>
</evidence>
<comment type="caution">
    <text evidence="4">The sequence shown here is derived from an EMBL/GenBank/DDBJ whole genome shotgun (WGS) entry which is preliminary data.</text>
</comment>
<dbReference type="SUPFAM" id="SSF49313">
    <property type="entry name" value="Cadherin-like"/>
    <property type="match status" value="1"/>
</dbReference>
<organism evidence="4 5">
    <name type="scientific">Mariniphaga sediminis</name>
    <dbReference type="NCBI Taxonomy" id="1628158"/>
    <lineage>
        <taxon>Bacteria</taxon>
        <taxon>Pseudomonadati</taxon>
        <taxon>Bacteroidota</taxon>
        <taxon>Bacteroidia</taxon>
        <taxon>Marinilabiliales</taxon>
        <taxon>Prolixibacteraceae</taxon>
        <taxon>Mariniphaga</taxon>
    </lineage>
</organism>
<dbReference type="NCBIfam" id="TIGR04183">
    <property type="entry name" value="Por_Secre_tail"/>
    <property type="match status" value="1"/>
</dbReference>
<dbReference type="Proteomes" id="UP000266441">
    <property type="component" value="Unassembled WGS sequence"/>
</dbReference>